<name>A0AB34FGE5_9HYPO</name>
<dbReference type="AlphaFoldDB" id="A0AB34FGE5"/>
<comment type="caution">
    <text evidence="1">The sequence shown here is derived from an EMBL/GenBank/DDBJ whole genome shotgun (WGS) entry which is preliminary data.</text>
</comment>
<protein>
    <submittedName>
        <fullName evidence="1">Uncharacterized protein</fullName>
    </submittedName>
</protein>
<proteinExistence type="predicted"/>
<keyword evidence="2" id="KW-1185">Reference proteome</keyword>
<evidence type="ECO:0000313" key="1">
    <source>
        <dbReference type="EMBL" id="KAJ6437764.1"/>
    </source>
</evidence>
<dbReference type="EMBL" id="JAQHRD010000010">
    <property type="protein sequence ID" value="KAJ6437764.1"/>
    <property type="molecule type" value="Genomic_DNA"/>
</dbReference>
<organism evidence="1 2">
    <name type="scientific">Purpureocillium lavendulum</name>
    <dbReference type="NCBI Taxonomy" id="1247861"/>
    <lineage>
        <taxon>Eukaryota</taxon>
        <taxon>Fungi</taxon>
        <taxon>Dikarya</taxon>
        <taxon>Ascomycota</taxon>
        <taxon>Pezizomycotina</taxon>
        <taxon>Sordariomycetes</taxon>
        <taxon>Hypocreomycetidae</taxon>
        <taxon>Hypocreales</taxon>
        <taxon>Ophiocordycipitaceae</taxon>
        <taxon>Purpureocillium</taxon>
    </lineage>
</organism>
<gene>
    <name evidence="1" type="ORF">O9K51_09592</name>
</gene>
<dbReference type="Proteomes" id="UP001163105">
    <property type="component" value="Unassembled WGS sequence"/>
</dbReference>
<reference evidence="1" key="1">
    <citation type="submission" date="2023-01" db="EMBL/GenBank/DDBJ databases">
        <title>The growth and conidiation of Purpureocillium lavendulum are regulated by nitrogen source and histone H3K14 acetylation.</title>
        <authorList>
            <person name="Tang P."/>
            <person name="Han J."/>
            <person name="Zhang C."/>
            <person name="Tang P."/>
            <person name="Qi F."/>
            <person name="Zhang K."/>
            <person name="Liang L."/>
        </authorList>
    </citation>
    <scope>NUCLEOTIDE SEQUENCE</scope>
    <source>
        <strain evidence="1">YMF1.00683</strain>
    </source>
</reference>
<evidence type="ECO:0000313" key="2">
    <source>
        <dbReference type="Proteomes" id="UP001163105"/>
    </source>
</evidence>
<accession>A0AB34FGE5</accession>
<sequence>MSLESSLFPPLAPGLLALLSLIISTTGNYYDQIYQALAAHGANGEITLQYFCARAVCTNGGNDRSDNCAR</sequence>